<dbReference type="Gramene" id="rna-AYBTSS11_LOCUS24334">
    <property type="protein sequence ID" value="CAJ1972285.1"/>
    <property type="gene ID" value="gene-AYBTSS11_LOCUS24334"/>
</dbReference>
<dbReference type="PANTHER" id="PTHR31113">
    <property type="entry name" value="UPF0496 PROTEIN 3-RELATED"/>
    <property type="match status" value="1"/>
</dbReference>
<keyword evidence="3 6" id="KW-0812">Transmembrane</keyword>
<dbReference type="Proteomes" id="UP001189624">
    <property type="component" value="Chromosome 8"/>
</dbReference>
<dbReference type="PANTHER" id="PTHR31113:SF6">
    <property type="entry name" value="UPF0496 PROTEIN 3"/>
    <property type="match status" value="1"/>
</dbReference>
<dbReference type="GO" id="GO:0016020">
    <property type="term" value="C:membrane"/>
    <property type="evidence" value="ECO:0007669"/>
    <property type="project" value="UniProtKB-SubCell"/>
</dbReference>
<reference evidence="7" key="1">
    <citation type="submission" date="2023-10" db="EMBL/GenBank/DDBJ databases">
        <authorList>
            <person name="Domelevo Entfellner J.-B."/>
        </authorList>
    </citation>
    <scope>NUCLEOTIDE SEQUENCE</scope>
</reference>
<evidence type="ECO:0000256" key="2">
    <source>
        <dbReference type="ARBA" id="ARBA00009074"/>
    </source>
</evidence>
<keyword evidence="4 6" id="KW-1133">Transmembrane helix</keyword>
<evidence type="ECO:0000256" key="1">
    <source>
        <dbReference type="ARBA" id="ARBA00004370"/>
    </source>
</evidence>
<evidence type="ECO:0000313" key="7">
    <source>
        <dbReference type="EMBL" id="CAJ1972285.1"/>
    </source>
</evidence>
<comment type="similarity">
    <text evidence="2">Belongs to the UPF0496 family.</text>
</comment>
<keyword evidence="5 6" id="KW-0472">Membrane</keyword>
<dbReference type="EMBL" id="OY731405">
    <property type="protein sequence ID" value="CAJ1972285.1"/>
    <property type="molecule type" value="Genomic_DNA"/>
</dbReference>
<evidence type="ECO:0000256" key="6">
    <source>
        <dbReference type="SAM" id="Phobius"/>
    </source>
</evidence>
<evidence type="ECO:0000256" key="5">
    <source>
        <dbReference type="ARBA" id="ARBA00023136"/>
    </source>
</evidence>
<organism evidence="7 8">
    <name type="scientific">Sphenostylis stenocarpa</name>
    <dbReference type="NCBI Taxonomy" id="92480"/>
    <lineage>
        <taxon>Eukaryota</taxon>
        <taxon>Viridiplantae</taxon>
        <taxon>Streptophyta</taxon>
        <taxon>Embryophyta</taxon>
        <taxon>Tracheophyta</taxon>
        <taxon>Spermatophyta</taxon>
        <taxon>Magnoliopsida</taxon>
        <taxon>eudicotyledons</taxon>
        <taxon>Gunneridae</taxon>
        <taxon>Pentapetalae</taxon>
        <taxon>rosids</taxon>
        <taxon>fabids</taxon>
        <taxon>Fabales</taxon>
        <taxon>Fabaceae</taxon>
        <taxon>Papilionoideae</taxon>
        <taxon>50 kb inversion clade</taxon>
        <taxon>NPAAA clade</taxon>
        <taxon>indigoferoid/millettioid clade</taxon>
        <taxon>Phaseoleae</taxon>
        <taxon>Sphenostylis</taxon>
    </lineage>
</organism>
<proteinExistence type="inferred from homology"/>
<evidence type="ECO:0000256" key="4">
    <source>
        <dbReference type="ARBA" id="ARBA00022989"/>
    </source>
</evidence>
<name>A0AA86T187_9FABA</name>
<evidence type="ECO:0000256" key="3">
    <source>
        <dbReference type="ARBA" id="ARBA00022692"/>
    </source>
</evidence>
<sequence>MGWLVGAKGGARVQWGSGLQTRITMAHACWSRCPSTRIHSLLSDYFSHTANASFLFSHLLKDIDILRVKYTALKTILQCVPINQIPSPMVMTHLTEFSNFSNPFTSSDQVRVKQYQYFNLQKRLESSRHKAQAKLQLAAKIKCGSACLVAVITASLVVIIIFYGLALIMAMPGLASMNLGSERKLAKVAARLDAAAKGSYIVNKDLEMTSRLVVRLNDELEYMRRRVKIWVKRRENRVEGNDVVQLLKKKHCSFNEQLDELEEHLYLCFIDLVLCQISD</sequence>
<accession>A0AA86T187</accession>
<dbReference type="AlphaFoldDB" id="A0AA86T187"/>
<dbReference type="InterPro" id="IPR007749">
    <property type="entry name" value="DUF677"/>
</dbReference>
<feature type="transmembrane region" description="Helical" evidence="6">
    <location>
        <begin position="148"/>
        <end position="175"/>
    </location>
</feature>
<keyword evidence="8" id="KW-1185">Reference proteome</keyword>
<comment type="subcellular location">
    <subcellularLocation>
        <location evidence="1">Membrane</location>
    </subcellularLocation>
</comment>
<protein>
    <submittedName>
        <fullName evidence="7">Uncharacterized protein</fullName>
    </submittedName>
</protein>
<evidence type="ECO:0000313" key="8">
    <source>
        <dbReference type="Proteomes" id="UP001189624"/>
    </source>
</evidence>
<gene>
    <name evidence="7" type="ORF">AYBTSS11_LOCUS24334</name>
</gene>